<dbReference type="AlphaFoldDB" id="A0AAF3J478"/>
<sequence length="226" mass="25134">MHQHNVITLQNEDGTMETKLMLSPDEEIRRNSAEVEIPHNQPSSPKPAKKKLEFNMASKIQIIPNNRQGQLNTGYIKTLGGILKVAEIVLSFMAFVLAICADRNTTTASWTEHIAFQSTVITTAILLGYVCFPHITIRDELTREGLIVVELIFYGINTVLYFIAIWLMVHLSIGFGMDGRGAAILCAVVCLAITVLFAMETFMKIKAWRGENDASTRIVNRGVPNA</sequence>
<dbReference type="PANTHER" id="PTHR22776">
    <property type="entry name" value="MARVEL-CONTAINING POTENTIAL LIPID RAFT-ASSOCIATED PROTEIN"/>
    <property type="match status" value="1"/>
</dbReference>
<dbReference type="Proteomes" id="UP000887575">
    <property type="component" value="Unassembled WGS sequence"/>
</dbReference>
<dbReference type="GO" id="GO:0016020">
    <property type="term" value="C:membrane"/>
    <property type="evidence" value="ECO:0007669"/>
    <property type="project" value="UniProtKB-SubCell"/>
</dbReference>
<keyword evidence="4 5" id="KW-0472">Membrane</keyword>
<evidence type="ECO:0000256" key="1">
    <source>
        <dbReference type="ARBA" id="ARBA00004141"/>
    </source>
</evidence>
<name>A0AAF3J478_9BILA</name>
<keyword evidence="3 6" id="KW-1133">Transmembrane helix</keyword>
<feature type="transmembrane region" description="Helical" evidence="6">
    <location>
        <begin position="181"/>
        <end position="199"/>
    </location>
</feature>
<evidence type="ECO:0000256" key="6">
    <source>
        <dbReference type="SAM" id="Phobius"/>
    </source>
</evidence>
<organism evidence="8 9">
    <name type="scientific">Mesorhabditis belari</name>
    <dbReference type="NCBI Taxonomy" id="2138241"/>
    <lineage>
        <taxon>Eukaryota</taxon>
        <taxon>Metazoa</taxon>
        <taxon>Ecdysozoa</taxon>
        <taxon>Nematoda</taxon>
        <taxon>Chromadorea</taxon>
        <taxon>Rhabditida</taxon>
        <taxon>Rhabditina</taxon>
        <taxon>Rhabditomorpha</taxon>
        <taxon>Rhabditoidea</taxon>
        <taxon>Rhabditidae</taxon>
        <taxon>Mesorhabditinae</taxon>
        <taxon>Mesorhabditis</taxon>
    </lineage>
</organism>
<evidence type="ECO:0000256" key="2">
    <source>
        <dbReference type="ARBA" id="ARBA00022692"/>
    </source>
</evidence>
<keyword evidence="2 5" id="KW-0812">Transmembrane</keyword>
<feature type="transmembrane region" description="Helical" evidence="6">
    <location>
        <begin position="147"/>
        <end position="169"/>
    </location>
</feature>
<feature type="transmembrane region" description="Helical" evidence="6">
    <location>
        <begin position="114"/>
        <end position="135"/>
    </location>
</feature>
<evidence type="ECO:0000259" key="7">
    <source>
        <dbReference type="PROSITE" id="PS51225"/>
    </source>
</evidence>
<dbReference type="Pfam" id="PF01284">
    <property type="entry name" value="MARVEL"/>
    <property type="match status" value="1"/>
</dbReference>
<keyword evidence="8" id="KW-1185">Reference proteome</keyword>
<dbReference type="InterPro" id="IPR008253">
    <property type="entry name" value="Marvel"/>
</dbReference>
<dbReference type="PANTHER" id="PTHR22776:SF52">
    <property type="entry name" value="MARVEL DOMAIN-CONTAINING PROTEIN"/>
    <property type="match status" value="1"/>
</dbReference>
<dbReference type="PROSITE" id="PS51225">
    <property type="entry name" value="MARVEL"/>
    <property type="match status" value="1"/>
</dbReference>
<dbReference type="WBParaSite" id="MBELARI_LOCUS15148">
    <property type="protein sequence ID" value="MBELARI_LOCUS15148"/>
    <property type="gene ID" value="MBELARI_LOCUS15148"/>
</dbReference>
<comment type="subcellular location">
    <subcellularLocation>
        <location evidence="1">Membrane</location>
        <topology evidence="1">Multi-pass membrane protein</topology>
    </subcellularLocation>
</comment>
<accession>A0AAF3J478</accession>
<evidence type="ECO:0000313" key="9">
    <source>
        <dbReference type="WBParaSite" id="MBELARI_LOCUS15148"/>
    </source>
</evidence>
<dbReference type="InterPro" id="IPR050578">
    <property type="entry name" value="MARVEL-CKLF_proteins"/>
</dbReference>
<proteinExistence type="predicted"/>
<evidence type="ECO:0000256" key="5">
    <source>
        <dbReference type="PROSITE-ProRule" id="PRU00581"/>
    </source>
</evidence>
<evidence type="ECO:0000256" key="4">
    <source>
        <dbReference type="ARBA" id="ARBA00023136"/>
    </source>
</evidence>
<reference evidence="9" key="1">
    <citation type="submission" date="2024-02" db="UniProtKB">
        <authorList>
            <consortium name="WormBaseParasite"/>
        </authorList>
    </citation>
    <scope>IDENTIFICATION</scope>
</reference>
<feature type="domain" description="MARVEL" evidence="7">
    <location>
        <begin position="75"/>
        <end position="209"/>
    </location>
</feature>
<evidence type="ECO:0000256" key="3">
    <source>
        <dbReference type="ARBA" id="ARBA00022989"/>
    </source>
</evidence>
<protein>
    <submittedName>
        <fullName evidence="9">MARVEL domain-containing protein</fullName>
    </submittedName>
</protein>
<evidence type="ECO:0000313" key="8">
    <source>
        <dbReference type="Proteomes" id="UP000887575"/>
    </source>
</evidence>
<feature type="transmembrane region" description="Helical" evidence="6">
    <location>
        <begin position="81"/>
        <end position="99"/>
    </location>
</feature>